<evidence type="ECO:0000313" key="2">
    <source>
        <dbReference type="Proteomes" id="UP001597285"/>
    </source>
</evidence>
<evidence type="ECO:0000313" key="1">
    <source>
        <dbReference type="EMBL" id="MFD1799990.1"/>
    </source>
</evidence>
<dbReference type="PIRSF" id="PIRSF008502">
    <property type="entry name" value="UCP008502"/>
    <property type="match status" value="1"/>
</dbReference>
<dbReference type="EMBL" id="JBHUFF010000014">
    <property type="protein sequence ID" value="MFD1799990.1"/>
    <property type="molecule type" value="Genomic_DNA"/>
</dbReference>
<dbReference type="Proteomes" id="UP001597285">
    <property type="component" value="Unassembled WGS sequence"/>
</dbReference>
<gene>
    <name evidence="1" type="ORF">ACFSBK_09025</name>
</gene>
<reference evidence="2" key="1">
    <citation type="journal article" date="2019" name="Int. J. Syst. Evol. Microbiol.">
        <title>The Global Catalogue of Microorganisms (GCM) 10K type strain sequencing project: providing services to taxonomists for standard genome sequencing and annotation.</title>
        <authorList>
            <consortium name="The Broad Institute Genomics Platform"/>
            <consortium name="The Broad Institute Genome Sequencing Center for Infectious Disease"/>
            <person name="Wu L."/>
            <person name="Ma J."/>
        </authorList>
    </citation>
    <scope>NUCLEOTIDE SEQUENCE [LARGE SCALE GENOMIC DNA]</scope>
    <source>
        <strain evidence="2">KCTC 42143</strain>
    </source>
</reference>
<dbReference type="PANTHER" id="PTHR36439:SF1">
    <property type="entry name" value="DUF1697 DOMAIN-CONTAINING PROTEIN"/>
    <property type="match status" value="1"/>
</dbReference>
<dbReference type="InterPro" id="IPR012545">
    <property type="entry name" value="DUF1697"/>
</dbReference>
<dbReference type="Pfam" id="PF08002">
    <property type="entry name" value="DUF1697"/>
    <property type="match status" value="1"/>
</dbReference>
<comment type="caution">
    <text evidence="1">The sequence shown here is derived from an EMBL/GenBank/DDBJ whole genome shotgun (WGS) entry which is preliminary data.</text>
</comment>
<dbReference type="SUPFAM" id="SSF160379">
    <property type="entry name" value="SP0830-like"/>
    <property type="match status" value="1"/>
</dbReference>
<dbReference type="RefSeq" id="WP_058920008.1">
    <property type="nucleotide sequence ID" value="NZ_JBHSQC010000015.1"/>
</dbReference>
<dbReference type="Gene3D" id="3.30.70.1280">
    <property type="entry name" value="SP0830-like domains"/>
    <property type="match status" value="1"/>
</dbReference>
<accession>A0ABW4NPV1</accession>
<keyword evidence="2" id="KW-1185">Reference proteome</keyword>
<organism evidence="1 2">
    <name type="scientific">Carnobacterium antarcticum</name>
    <dbReference type="NCBI Taxonomy" id="2126436"/>
    <lineage>
        <taxon>Bacteria</taxon>
        <taxon>Bacillati</taxon>
        <taxon>Bacillota</taxon>
        <taxon>Bacilli</taxon>
        <taxon>Lactobacillales</taxon>
        <taxon>Carnobacteriaceae</taxon>
        <taxon>Carnobacterium</taxon>
    </lineage>
</organism>
<dbReference type="PANTHER" id="PTHR36439">
    <property type="entry name" value="BLL4334 PROTEIN"/>
    <property type="match status" value="1"/>
</dbReference>
<name>A0ABW4NPV1_9LACT</name>
<proteinExistence type="predicted"/>
<protein>
    <submittedName>
        <fullName evidence="1">DUF1697 domain-containing protein</fullName>
    </submittedName>
</protein>
<sequence length="186" mass="21339">MRFIILLRGVNVGGKNRVPMGEFKEYLVNAGFTNVKSHINSGNLIVDSEEDTEQDVLAKCQKILSEHFDFPVEVLVLSAEKYQAELADSPAWWGAEEGYRHNALFLLPSADKEKIIELLAAIDTPYERIHIGKHAVFWSSSFQKNYSKTHYSKLASRPYYKQVTIRNRNTTLKLLSFLEEQSKEDK</sequence>
<dbReference type="Gene3D" id="3.30.70.1260">
    <property type="entry name" value="bacterial protein sp0830 like"/>
    <property type="match status" value="1"/>
</dbReference>